<dbReference type="Ensembl" id="ENSPNAT00000057102.1">
    <property type="protein sequence ID" value="ENSPNAP00000068198.1"/>
    <property type="gene ID" value="ENSPNAG00000034943.1"/>
</dbReference>
<dbReference type="SMART" id="SM00092">
    <property type="entry name" value="RNAse_Pc"/>
    <property type="match status" value="1"/>
</dbReference>
<protein>
    <recommendedName>
        <fullName evidence="6">Ribonuclease A-domain domain-containing protein</fullName>
    </recommendedName>
</protein>
<dbReference type="Proteomes" id="UP001501920">
    <property type="component" value="Chromosome 23"/>
</dbReference>
<dbReference type="Pfam" id="PF00074">
    <property type="entry name" value="RnaseA"/>
    <property type="match status" value="1"/>
</dbReference>
<comment type="similarity">
    <text evidence="1 5">Belongs to the pancreatic ribonuclease family.</text>
</comment>
<evidence type="ECO:0000256" key="5">
    <source>
        <dbReference type="RuleBase" id="RU000651"/>
    </source>
</evidence>
<evidence type="ECO:0000313" key="8">
    <source>
        <dbReference type="Proteomes" id="UP001501920"/>
    </source>
</evidence>
<keyword evidence="8" id="KW-1185">Reference proteome</keyword>
<dbReference type="PANTHER" id="PTHR11437">
    <property type="entry name" value="RIBONUCLEASE"/>
    <property type="match status" value="1"/>
</dbReference>
<evidence type="ECO:0000256" key="1">
    <source>
        <dbReference type="ARBA" id="ARBA00005600"/>
    </source>
</evidence>
<reference evidence="7 8" key="1">
    <citation type="submission" date="2020-10" db="EMBL/GenBank/DDBJ databases">
        <title>Pygocentrus nattereri (red-bellied piranha) genome, fPygNat1, primary haplotype.</title>
        <authorList>
            <person name="Myers G."/>
            <person name="Meyer A."/>
            <person name="Karagic N."/>
            <person name="Pippel M."/>
            <person name="Winkler S."/>
            <person name="Tracey A."/>
            <person name="Wood J."/>
            <person name="Formenti G."/>
            <person name="Howe K."/>
            <person name="Fedrigo O."/>
            <person name="Jarvis E.D."/>
        </authorList>
    </citation>
    <scope>NUCLEOTIDE SEQUENCE [LARGE SCALE GENOMIC DNA]</scope>
</reference>
<dbReference type="InterPro" id="IPR001427">
    <property type="entry name" value="RNaseA"/>
</dbReference>
<sequence length="124" mass="14178">MDALSEKEFEAKHIGLNKDLKDCNIIMKNISKCKKVNTFILATIGKVRSVCSEGKRLPNENTKGKVRLDFFESTNMFDKVVCYKDKHKCLYTRKEEQGPIAVGCDQNKHPVHYGLEDKDPSLSR</sequence>
<keyword evidence="2 5" id="KW-0540">Nuclease</keyword>
<accession>A0AAR2KV27</accession>
<evidence type="ECO:0000256" key="3">
    <source>
        <dbReference type="ARBA" id="ARBA00022759"/>
    </source>
</evidence>
<dbReference type="GO" id="GO:0004540">
    <property type="term" value="F:RNA nuclease activity"/>
    <property type="evidence" value="ECO:0007669"/>
    <property type="project" value="TreeGrafter"/>
</dbReference>
<dbReference type="Gene3D" id="3.10.130.10">
    <property type="entry name" value="Ribonuclease A-like domain"/>
    <property type="match status" value="1"/>
</dbReference>
<keyword evidence="4 5" id="KW-0378">Hydrolase</keyword>
<dbReference type="InterPro" id="IPR023411">
    <property type="entry name" value="RNaseA_AS"/>
</dbReference>
<dbReference type="GeneTree" id="ENSGT00970000194089"/>
<keyword evidence="3 5" id="KW-0255">Endonuclease</keyword>
<proteinExistence type="inferred from homology"/>
<name>A0AAR2KV27_PYGNA</name>
<dbReference type="GO" id="GO:0004519">
    <property type="term" value="F:endonuclease activity"/>
    <property type="evidence" value="ECO:0007669"/>
    <property type="project" value="UniProtKB-KW"/>
</dbReference>
<dbReference type="GO" id="GO:0050830">
    <property type="term" value="P:defense response to Gram-positive bacterium"/>
    <property type="evidence" value="ECO:0007669"/>
    <property type="project" value="TreeGrafter"/>
</dbReference>
<dbReference type="AlphaFoldDB" id="A0AAR2KV27"/>
<evidence type="ECO:0000259" key="6">
    <source>
        <dbReference type="SMART" id="SM00092"/>
    </source>
</evidence>
<organism evidence="7 8">
    <name type="scientific">Pygocentrus nattereri</name>
    <name type="common">Red-bellied piranha</name>
    <dbReference type="NCBI Taxonomy" id="42514"/>
    <lineage>
        <taxon>Eukaryota</taxon>
        <taxon>Metazoa</taxon>
        <taxon>Chordata</taxon>
        <taxon>Craniata</taxon>
        <taxon>Vertebrata</taxon>
        <taxon>Euteleostomi</taxon>
        <taxon>Actinopterygii</taxon>
        <taxon>Neopterygii</taxon>
        <taxon>Teleostei</taxon>
        <taxon>Ostariophysi</taxon>
        <taxon>Characiformes</taxon>
        <taxon>Characoidei</taxon>
        <taxon>Pygocentrus</taxon>
    </lineage>
</organism>
<reference evidence="7" key="2">
    <citation type="submission" date="2025-08" db="UniProtKB">
        <authorList>
            <consortium name="Ensembl"/>
        </authorList>
    </citation>
    <scope>IDENTIFICATION</scope>
</reference>
<dbReference type="GO" id="GO:0003676">
    <property type="term" value="F:nucleic acid binding"/>
    <property type="evidence" value="ECO:0007669"/>
    <property type="project" value="InterPro"/>
</dbReference>
<dbReference type="SUPFAM" id="SSF54076">
    <property type="entry name" value="RNase A-like"/>
    <property type="match status" value="1"/>
</dbReference>
<dbReference type="PROSITE" id="PS00127">
    <property type="entry name" value="RNASE_PANCREATIC"/>
    <property type="match status" value="1"/>
</dbReference>
<feature type="domain" description="Ribonuclease A-domain" evidence="6">
    <location>
        <begin position="2"/>
        <end position="122"/>
    </location>
</feature>
<dbReference type="InterPro" id="IPR023412">
    <property type="entry name" value="RNaseA_domain"/>
</dbReference>
<dbReference type="InterPro" id="IPR036816">
    <property type="entry name" value="RNaseA-like_dom_sf"/>
</dbReference>
<evidence type="ECO:0000256" key="4">
    <source>
        <dbReference type="ARBA" id="ARBA00022801"/>
    </source>
</evidence>
<evidence type="ECO:0000313" key="7">
    <source>
        <dbReference type="Ensembl" id="ENSPNAP00000068198.1"/>
    </source>
</evidence>
<dbReference type="GO" id="GO:0016787">
    <property type="term" value="F:hydrolase activity"/>
    <property type="evidence" value="ECO:0007669"/>
    <property type="project" value="UniProtKB-KW"/>
</dbReference>
<reference evidence="7" key="3">
    <citation type="submission" date="2025-09" db="UniProtKB">
        <authorList>
            <consortium name="Ensembl"/>
        </authorList>
    </citation>
    <scope>IDENTIFICATION</scope>
</reference>
<evidence type="ECO:0000256" key="2">
    <source>
        <dbReference type="ARBA" id="ARBA00022722"/>
    </source>
</evidence>